<accession>A0A1I7EJ29</accession>
<dbReference type="PANTHER" id="PTHR31616">
    <property type="entry name" value="TREHALASE"/>
    <property type="match status" value="1"/>
</dbReference>
<dbReference type="SUPFAM" id="SSF48208">
    <property type="entry name" value="Six-hairpin glycosidases"/>
    <property type="match status" value="1"/>
</dbReference>
<dbReference type="InterPro" id="IPR011613">
    <property type="entry name" value="GH15-like"/>
</dbReference>
<dbReference type="Gene3D" id="1.50.10.10">
    <property type="match status" value="1"/>
</dbReference>
<dbReference type="PANTHER" id="PTHR31616:SF0">
    <property type="entry name" value="GLUCAN 1,4-ALPHA-GLUCOSIDASE"/>
    <property type="match status" value="1"/>
</dbReference>
<dbReference type="GO" id="GO:0004553">
    <property type="term" value="F:hydrolase activity, hydrolyzing O-glycosyl compounds"/>
    <property type="evidence" value="ECO:0007669"/>
    <property type="project" value="TreeGrafter"/>
</dbReference>
<dbReference type="Proteomes" id="UP000198844">
    <property type="component" value="Unassembled WGS sequence"/>
</dbReference>
<dbReference type="InterPro" id="IPR045582">
    <property type="entry name" value="Trehalase-like_N"/>
</dbReference>
<gene>
    <name evidence="3" type="ORF">SAMN05192563_10248</name>
</gene>
<organism evidence="3 4">
    <name type="scientific">Paraburkholderia aspalathi</name>
    <dbReference type="NCBI Taxonomy" id="1324617"/>
    <lineage>
        <taxon>Bacteria</taxon>
        <taxon>Pseudomonadati</taxon>
        <taxon>Pseudomonadota</taxon>
        <taxon>Betaproteobacteria</taxon>
        <taxon>Burkholderiales</taxon>
        <taxon>Burkholderiaceae</taxon>
        <taxon>Paraburkholderia</taxon>
    </lineage>
</organism>
<dbReference type="GO" id="GO:0005975">
    <property type="term" value="P:carbohydrate metabolic process"/>
    <property type="evidence" value="ECO:0007669"/>
    <property type="project" value="InterPro"/>
</dbReference>
<name>A0A1I7EJ29_9BURK</name>
<evidence type="ECO:0000313" key="3">
    <source>
        <dbReference type="EMBL" id="SFU23938.1"/>
    </source>
</evidence>
<feature type="domain" description="Trehalase-like N-terminal" evidence="2">
    <location>
        <begin position="2"/>
        <end position="156"/>
    </location>
</feature>
<dbReference type="EMBL" id="FPBH01000024">
    <property type="protein sequence ID" value="SFU23938.1"/>
    <property type="molecule type" value="Genomic_DNA"/>
</dbReference>
<evidence type="ECO:0000259" key="1">
    <source>
        <dbReference type="Pfam" id="PF00723"/>
    </source>
</evidence>
<dbReference type="InterPro" id="IPR012341">
    <property type="entry name" value="6hp_glycosidase-like_sf"/>
</dbReference>
<sequence>MAMRIEDYALLGDGESAALVDRQGSIDWLCWPTFDADTCFAALLGGPRNGHWQIAPQEAWASSTRRYCGQTLILETTFESVSGTLVLTDWMAWHAPRPVLVRQLRCERGSMKVVSKLAARFDYGRAIPWCMQADKRVRMVCGPRALWLDSTTVHSTSDENSLRASFDMSAGEQRDFALTCCRSYEDEPPRPAIEQLFADTNRFWIDWSARSRIEGEYAEPIRRSLITLRALTSTTTGGIVASPTSSLPELIGGTRNWDYRFCWLRDAGFTLLALLSGGYHAEAASWRDWLVRAIAGHPAQLQILYGVDGSRRADEWECAWLPGYEYSTPVRFGNAAVNQSQLDVYGEVLNALYMSRCAGLPPDPDAWSLEQRLVEHLQDIWREPDDGIWEVRSGARQFTFSKVMAWVAVNRALRSASEFGMPAPIARWSALADEIRHDVLTHAFDQQLQTFMQSYGSRRLDASCLLIPVTGFLPVDDPRVTGTVKAIEAGLMDEGLLLRYREDGGDGVRAEGQRPFLPCSFWLAQVRHMQGRATEARELFDRLIALRNDVGLLAEKYDNARQRQVGNFPQALSHVALVNAGLCLQGNDGSSTTPGQATRHGSGGVL</sequence>
<proteinExistence type="predicted"/>
<dbReference type="InterPro" id="IPR008928">
    <property type="entry name" value="6-hairpin_glycosidase_sf"/>
</dbReference>
<evidence type="ECO:0000259" key="2">
    <source>
        <dbReference type="Pfam" id="PF19291"/>
    </source>
</evidence>
<reference evidence="3 4" key="1">
    <citation type="submission" date="2016-10" db="EMBL/GenBank/DDBJ databases">
        <authorList>
            <person name="de Groot N.N."/>
        </authorList>
    </citation>
    <scope>NUCLEOTIDE SEQUENCE [LARGE SCALE GENOMIC DNA]</scope>
    <source>
        <strain evidence="3 4">LMG 27731</strain>
    </source>
</reference>
<protein>
    <submittedName>
        <fullName evidence="3">Glucoamylase (Glucan-1,4-alpha-glucosidase), GH15 family</fullName>
    </submittedName>
</protein>
<evidence type="ECO:0000313" key="4">
    <source>
        <dbReference type="Proteomes" id="UP000198844"/>
    </source>
</evidence>
<dbReference type="AlphaFoldDB" id="A0A1I7EJ29"/>
<feature type="domain" description="GH15-like" evidence="1">
    <location>
        <begin position="221"/>
        <end position="581"/>
    </location>
</feature>
<dbReference type="Pfam" id="PF19291">
    <property type="entry name" value="TREH_N"/>
    <property type="match status" value="1"/>
</dbReference>
<dbReference type="Pfam" id="PF00723">
    <property type="entry name" value="Glyco_hydro_15"/>
    <property type="match status" value="1"/>
</dbReference>